<dbReference type="SMART" id="SM00912">
    <property type="entry name" value="Haemagg_act"/>
    <property type="match status" value="1"/>
</dbReference>
<dbReference type="PANTHER" id="PTHR12338">
    <property type="entry name" value="AUTOTRANSPORTER"/>
    <property type="match status" value="1"/>
</dbReference>
<dbReference type="NCBIfam" id="TIGR01901">
    <property type="entry name" value="adhes_NPXG"/>
    <property type="match status" value="1"/>
</dbReference>
<feature type="domain" description="Filamentous haemagglutinin FhaB/tRNA nuclease CdiA-like TPS" evidence="6">
    <location>
        <begin position="116"/>
        <end position="235"/>
    </location>
</feature>
<proteinExistence type="predicted"/>
<dbReference type="Pfam" id="PF05860">
    <property type="entry name" value="TPS"/>
    <property type="match status" value="1"/>
</dbReference>
<dbReference type="InterPro" id="IPR050909">
    <property type="entry name" value="Bact_Autotransporter_VF"/>
</dbReference>
<comment type="subcellular location">
    <subcellularLocation>
        <location evidence="1">Secreted</location>
    </subcellularLocation>
</comment>
<keyword evidence="8" id="KW-1185">Reference proteome</keyword>
<gene>
    <name evidence="7" type="ORF">SAMN06295955_1244</name>
</gene>
<evidence type="ECO:0000256" key="1">
    <source>
        <dbReference type="ARBA" id="ARBA00004613"/>
    </source>
</evidence>
<dbReference type="Pfam" id="PF12545">
    <property type="entry name" value="DUF3739"/>
    <property type="match status" value="1"/>
</dbReference>
<dbReference type="GO" id="GO:0005576">
    <property type="term" value="C:extracellular region"/>
    <property type="evidence" value="ECO:0007669"/>
    <property type="project" value="UniProtKB-SubCell"/>
</dbReference>
<name>A0A239LFX2_9SPHN</name>
<keyword evidence="3 5" id="KW-0732">Signal</keyword>
<evidence type="ECO:0000313" key="8">
    <source>
        <dbReference type="Proteomes" id="UP000198339"/>
    </source>
</evidence>
<dbReference type="EMBL" id="FZPA01000024">
    <property type="protein sequence ID" value="SNT29557.1"/>
    <property type="molecule type" value="Genomic_DNA"/>
</dbReference>
<evidence type="ECO:0000256" key="5">
    <source>
        <dbReference type="SAM" id="SignalP"/>
    </source>
</evidence>
<dbReference type="PANTHER" id="PTHR12338:SF8">
    <property type="entry name" value="HEME_HEMOPEXIN-BINDING PROTEIN"/>
    <property type="match status" value="1"/>
</dbReference>
<dbReference type="InterPro" id="IPR008638">
    <property type="entry name" value="FhaB/CdiA-like_TPS"/>
</dbReference>
<feature type="compositionally biased region" description="Gly residues" evidence="4">
    <location>
        <begin position="33"/>
        <end position="46"/>
    </location>
</feature>
<evidence type="ECO:0000259" key="6">
    <source>
        <dbReference type="SMART" id="SM00912"/>
    </source>
</evidence>
<evidence type="ECO:0000256" key="3">
    <source>
        <dbReference type="ARBA" id="ARBA00022729"/>
    </source>
</evidence>
<dbReference type="InterPro" id="IPR012334">
    <property type="entry name" value="Pectin_lyas_fold"/>
</dbReference>
<evidence type="ECO:0000256" key="2">
    <source>
        <dbReference type="ARBA" id="ARBA00022525"/>
    </source>
</evidence>
<dbReference type="Gene3D" id="2.160.20.10">
    <property type="entry name" value="Single-stranded right-handed beta-helix, Pectin lyase-like"/>
    <property type="match status" value="2"/>
</dbReference>
<evidence type="ECO:0000256" key="4">
    <source>
        <dbReference type="SAM" id="MobiDB-lite"/>
    </source>
</evidence>
<dbReference type="RefSeq" id="WP_089217506.1">
    <property type="nucleotide sequence ID" value="NZ_FZPA01000024.1"/>
</dbReference>
<feature type="signal peptide" evidence="5">
    <location>
        <begin position="1"/>
        <end position="29"/>
    </location>
</feature>
<dbReference type="InterPro" id="IPR021026">
    <property type="entry name" value="Filamn_hemagglutn_DUF3739"/>
</dbReference>
<dbReference type="SUPFAM" id="SSF51126">
    <property type="entry name" value="Pectin lyase-like"/>
    <property type="match status" value="1"/>
</dbReference>
<organism evidence="7 8">
    <name type="scientific">Sphingopyxis indica</name>
    <dbReference type="NCBI Taxonomy" id="436663"/>
    <lineage>
        <taxon>Bacteria</taxon>
        <taxon>Pseudomonadati</taxon>
        <taxon>Pseudomonadota</taxon>
        <taxon>Alphaproteobacteria</taxon>
        <taxon>Sphingomonadales</taxon>
        <taxon>Sphingomonadaceae</taxon>
        <taxon>Sphingopyxis</taxon>
    </lineage>
</organism>
<evidence type="ECO:0000313" key="7">
    <source>
        <dbReference type="EMBL" id="SNT29557.1"/>
    </source>
</evidence>
<sequence>MTANPQSFRTRLLIGASIGAMLLTGVAQAQDRSGGGRVFGGRGGGDPTAAAARAAQEQATRANETNSATQRAIQAFRRAAETRQAMNDAQIAARNAARHVQSTVPNGLGQGGLQVANGVELDPSLWVGANGPVQSQGENGRTNVAIDQTQQRAILTWDSFNVGRETDLVFNQGGADWVALNRVIGDSTDPSQILGSIKADGSVYIINQNGIIFGGASQINVRNLVASTANITDPQFLERGIYSEQTGANYVPSFSNAGGAVTVEAGAQITTNTPESVTSGGGYVLLMGTEVRNEGTITTPRGQTALSAGDDFIIRRGYGTEENTSSTTRGNEVRGLIDEGSTSGTVVNAGLIEAAQGDITLAGRTIRQDGVMVSTTGVHQRGTIHLLNSASDSEGSVTLGEDSLTIILPELDSEDTALNGQREALLAESTLANSNRQTTTTGGFDDRSLLDDRLDQSRIEIVTGGDVLFEGGSQTSAQGGQVAVQANNGRITVEDDARIDVSGVMGVALDMEDNSIRVNIQGNELRDSPANRDEDYLKSQDVWVDVRDLILLPDGTGGYEGDRWYTPGGLLEVGGYLANMEHGIGEWAAVGGTITLAASEVVAEQGAVFDLSGGSLDYRSGYVRSTRVMGADGRMYDIRNAPAHMKMVAVGNAFIRRHDRWGDMYMEVYSDPLFSRGNSMRWEEGYTVGRDAGRLILSAPSVVMNADILSEVINGERQTNARPDDVIDGYRLGQHTVARGASLILGDYRNRFIGEGTWGTIFNAVADTVTIGHGDGEGAHEQPVEAGHIVLDGDWLSRAELGELRIAAREQITAHADIAVTSGGAIQFYGPQVKIGGDLTARAGSINLGNVASTALLQGGEWVIQDRAQTIPAGITPQVDISEGVTLDVRGLTSDFASGDRSLSGLAYLDGGNVSIRTTGGISHNEGAVIDASSGAARLVDGSFVGGRGGDVTLETGFGGGSFGGGAGDLILDGTVRSVGVEGGGTLRLAAASSVVIGDEILPDGVLRAGEEAPIGLRLAEDLVLGLGEVAPFDFTYQSDMLMPGEAATGTVFLRATAADPIITQADWYLADGSYGSTIAFRVTLGGVTYRAGDTIPAGTPLTNRGAITSIANAGFIVPADVFPDGLPVENYSRGVAAGTAITQRMLDAAGGQIVGHAGTFIPAGMTVPRDIAVASTIAIDPVLFSSGFSNYSINSSGGVLVNGGADVSVTMPVYRPLPGRDKGIMLEEWLPPVAYVDPASSNVVRRGGASLALTAQGVPGTSAANAVMADVIVADAASISVDPGQAISLQGANVRVEGRLTAQGGRIDIAGNAGTRLQQRPATWDQLAVEVGHNAVLDVSGLAFSETDRDGRLRGFVLDGGSIRLGGDIDEATGDISYLVNGSAFAVVHEGARLNASGAQGLLNVARRGDQTVSSHGGSISAVSDSGVILDGTLIAESGGGGSSGGRLAIALGVPIYGLTGIGALDPEFFNVRDLRIGGDAPYADTDRFSFATAHISPANIETGGFSRLSLLSEGVMTFAGETSLEMAQSIHLYSPVLALAEGAPDDAKVTVTAPYVRLAGVGEPPASPTGTGSIVPTLGTAIPASQQDPTGIFSVSAGFLDVRNAVQFGASRTPFSNTRTTTGQRSYDWRGFDSVDLVSSGDIRFLQATGTTPRTDLKTSGDLTLVASQIYPAAGADAVVTAGYSVSGQPRTDRLLSIRQPEGAGIPDLPHSVFGSLELVAPRIEQAGVLRAPMGTLRLGSNYSPVTEQITFRPGSVTSVSAKGLSMPYGGTTDGLSWTYAGEEMSLPQLILGSQLVLSSESVDVRDGALIDLSGGGELTGAGFISGRGGSIDPRLHPLADLNPGFGFSDSGNTVYAILPDYQGSYAPVSPDAGAGDPMIGQTISIPDGVPGLPAGRYTLLPSTFALQPGAFRVELGSEPSALLAGAVALDSGIWSVAARLGIAETGLQDTLARQAIISSAENLRTHAQYDETTHSAFVLADAARNGMPRGAIIEDAKSLSISLVQSGLAEGFALRFDGTLHAEHAEGGFGANVAVGSSPTNSGLEIVADDAAASESFEGVSVRVGDLNRLGENAERLMVNAGMTTILNQPGVLRVSGSGNTVLRSGAVLSAAEVILGGSRPSFGDSSNSLVVERGASINTIGQGDVSLDTRSGYVLEVYNGALIASNGEHDVLYGSAGAGASSAPIDVGGQGASTSHASIYTEGTIAFSTEQDLRIDDSARLGGRHLSLAMRAINIGDDGALAAASAGGVLPAGFAFNQTVLDRLLTGDESVGAPAIEAFTLSAQEGLNFFGDVSLSTLDAQGNSTLDMLILRSPAIFGAGSADSSVSIETGHLVWSGMQGDAPIAVGAAGQGGPGRGSGTLLLSADIIELGYDPKGRPSGIDTDDRLILGFADVTLRANDALLANNSSTLAVYERQAGYSATDGMTYEGGNLRVETPLIAGRDGAVADIRAGGALALTAAGLEPGAAEIEAGLGASYRFGAESILVDTAIALPSGRLELNATGDIDLTDAAQLDLAGRTIAFEDVERHSWGGDVILESREGDIRQSAGSVIDLSAQNNHAGRLTAAALASTAGVVDLQGAILGSASGEHNAGGTMVPYRGGSIELRAQSLGGGALSAQFAALNERLNEGGVSGGRAFQLKQGDLTIGSEVQAGVVNVSLDGGHLTVTGTIDASGAEVGTIRLAARDGLNLAGTAVLDAHGETLRVDSYGKIIDSPNRAIVELSSGDGLLTLASGARIDLRHGTSAAAGSEPGQHDGAMRGTLELNAPRLGGATGGDIAIDASGSLTIEGARSIAVNAVQRYDDAAYGSDPAASGRPYQVIDQAYLDAKHAESTAFIDAALDNASLMDGKLAGLNNAAYRDAFHLRPGVEIVSATADGDMIVSGDLDLSDHRYDSVNPNFQLTSVYGSGEVGALTIRAGGDLDIYGSINDGFAPPPETPDDNGWVLLPGVNAYGQNLIVPRGGVVLKAGTTFPAGQALNYDLPISAFTMLQGTTLPVDATLTQSLTLPASVVLRADVTDHNGVVHAAGTLLIEDLVLQSGSVLGAGFTVMQNTNFAALTWPAGVPLPARRAGTTGASLAAFTLAGDVTLPVGAMIPGEANLILPDGMDEIPLRPETDGRQGANWAVASMLPAGSQSWSMRIVAGADLEAADTRAILPASVHGNLTIADQHLQFANMYEVAAATVAVWAPGNRLGNPAYTEVPENRLNLCRVAGMCLELEAGTYNTEESLIGAPWTLVDPAFLGICAAIPEWCVTIGDPDAVGGEPELVGRVYSGLNFSVLRTGTGDLDLLAGRSLSMESLYGVYTAGVQQVLSTAEADAFDRPRAVPGQSVLNESGVVEYEHIVDGATQSTYHAWYPDLGGNLMIRAGGSLTGSVVTTPKSGSGDNAQRRAGSTANVSNWLWRQGSGDTSGVDPIESAWWINFGTYIRGSDILNRFSGGIYPTEERNATDANPYLVGFTGFGTLGGGDLSIDVAGDAGIMTSGKNFPRGRARGEGIIAVVGSTGRVSTDGDLTLTGGGDLDMRIGGVLNPGHALMEMARTTSALDLAGLVVNLRGRSDITAQAMGGIERIYGGADASNVDWFHRNPFDSTVVDPRPGLVLMPGDSVMSLSTLSDMVLSGVGDPGRTTQQNEQAFAINGAFHRAGETWFTLWTDNSAINLFSAGGDLVPGAQIVEVRNTGPMELNRNYSPDGGRFMMPANLSILAPSGNIYMGGALQGFGHNYDAARRYGIWLAPSATSRFEMLTGGSIYGGEYVVAQTSASRDVLATPFNPAFVGYSEFNASPLANARNVYAPWLVSRNRSLFAFGPPTAGLIRDADAAPTRIYAGGDIIDLRVGELIESAAVGLKWYLGAAPTWMLAGGDIINVGSPVGTTYSLPDTFDFAARYSGPAVGGLFVHSHETDVSRVSAGGSILTSSFHIAGPGQLELSAGESIIMNDVSHVTSHGAALAGDDRPGASVAMMAGMANGVDWEAVRMRYLDPANLADPERPLADQPGMAAKVYTEELGDWLEGRYGFSGSSEDALAYFDALAPEHQRIFLRDIYYAETREGGREYNNPDSGRFGSYLRGREMIATLFPDEDGDGAAIERVGDIIMFGGSGVRTNFGGDIEMMAPGGQIVLGVQGEVPPASAGVITQGAGDIRLFSEQSLLLGLSRILTTFGGDIFAWSEEGDINAGRGAKTTVLYTPPLRTYDNYGNVRLSPQVPSSGAGIGTLNPIAEVPPGDIDLIAPLGTIDAGEAGIRVSGNINLAALQVLNAANIQVQGEAAGIPTAVVVNTGALTAASSASTAVAAQAADLAERSRPQTRTEIPTILNVRFLGFGE</sequence>
<accession>A0A239LFX2</accession>
<feature type="region of interest" description="Disordered" evidence="4">
    <location>
        <begin position="31"/>
        <end position="52"/>
    </location>
</feature>
<dbReference type="Proteomes" id="UP000198339">
    <property type="component" value="Unassembled WGS sequence"/>
</dbReference>
<dbReference type="InterPro" id="IPR011050">
    <property type="entry name" value="Pectin_lyase_fold/virulence"/>
</dbReference>
<dbReference type="OrthoDB" id="1776524at2"/>
<protein>
    <submittedName>
        <fullName evidence="7">Filamentous hemagglutinin family N-terminal domain-containing protein</fullName>
    </submittedName>
</protein>
<keyword evidence="2" id="KW-0964">Secreted</keyword>
<reference evidence="7 8" key="1">
    <citation type="submission" date="2017-06" db="EMBL/GenBank/DDBJ databases">
        <authorList>
            <person name="Kim H.J."/>
            <person name="Triplett B.A."/>
        </authorList>
    </citation>
    <scope>NUCLEOTIDE SEQUENCE [LARGE SCALE GENOMIC DNA]</scope>
    <source>
        <strain evidence="7 8">DS15</strain>
    </source>
</reference>
<feature type="chain" id="PRO_5011969429" evidence="5">
    <location>
        <begin position="30"/>
        <end position="4322"/>
    </location>
</feature>